<comment type="caution">
    <text evidence="3">The sequence shown here is derived from an EMBL/GenBank/DDBJ whole genome shotgun (WGS) entry which is preliminary data.</text>
</comment>
<gene>
    <name evidence="3" type="ORF">ACFFPJ_05330</name>
</gene>
<evidence type="ECO:0000256" key="1">
    <source>
        <dbReference type="SAM" id="MobiDB-lite"/>
    </source>
</evidence>
<feature type="compositionally biased region" description="Low complexity" evidence="1">
    <location>
        <begin position="55"/>
        <end position="71"/>
    </location>
</feature>
<sequence length="201" mass="20556">MDGRTRLAIGGMATVAASVAVVCLVAMSNAVALADSAGAPIGARPVIVPLAAAMPTPGPSASSAPSTTAGTVSVEPETVPAPDPQDVASPQIPQTPAGEPSVLLEDQLAAEVAASGSWDSVRAWAELRGWTPARVEAWIAQLAARIESERGVAPDRQNRPDSSYGAHWDHQIPVRSDNPSGDDLSGSMSGLKREQSRVPPG</sequence>
<evidence type="ECO:0000313" key="4">
    <source>
        <dbReference type="Proteomes" id="UP001589611"/>
    </source>
</evidence>
<keyword evidence="2" id="KW-0732">Signal</keyword>
<proteinExistence type="predicted"/>
<feature type="region of interest" description="Disordered" evidence="1">
    <location>
        <begin position="150"/>
        <end position="201"/>
    </location>
</feature>
<feature type="region of interest" description="Disordered" evidence="1">
    <location>
        <begin position="55"/>
        <end position="98"/>
    </location>
</feature>
<organism evidence="3 4">
    <name type="scientific">Microbacterium terregens</name>
    <dbReference type="NCBI Taxonomy" id="69363"/>
    <lineage>
        <taxon>Bacteria</taxon>
        <taxon>Bacillati</taxon>
        <taxon>Actinomycetota</taxon>
        <taxon>Actinomycetes</taxon>
        <taxon>Micrococcales</taxon>
        <taxon>Microbacteriaceae</taxon>
        <taxon>Microbacterium</taxon>
    </lineage>
</organism>
<name>A0ABV5SXX4_9MICO</name>
<evidence type="ECO:0000313" key="3">
    <source>
        <dbReference type="EMBL" id="MFB9645215.1"/>
    </source>
</evidence>
<feature type="chain" id="PRO_5046790603" evidence="2">
    <location>
        <begin position="35"/>
        <end position="201"/>
    </location>
</feature>
<dbReference type="RefSeq" id="WP_344714166.1">
    <property type="nucleotide sequence ID" value="NZ_BAAAWH010000001.1"/>
</dbReference>
<dbReference type="EMBL" id="JBHMBE010000002">
    <property type="protein sequence ID" value="MFB9645215.1"/>
    <property type="molecule type" value="Genomic_DNA"/>
</dbReference>
<feature type="compositionally biased region" description="Basic and acidic residues" evidence="1">
    <location>
        <begin position="191"/>
        <end position="201"/>
    </location>
</feature>
<feature type="compositionally biased region" description="Low complexity" evidence="1">
    <location>
        <begin position="181"/>
        <end position="190"/>
    </location>
</feature>
<protein>
    <submittedName>
        <fullName evidence="3">Uncharacterized protein</fullName>
    </submittedName>
</protein>
<dbReference type="Proteomes" id="UP001589611">
    <property type="component" value="Unassembled WGS sequence"/>
</dbReference>
<feature type="compositionally biased region" description="Basic and acidic residues" evidence="1">
    <location>
        <begin position="150"/>
        <end position="159"/>
    </location>
</feature>
<reference evidence="3 4" key="1">
    <citation type="submission" date="2024-09" db="EMBL/GenBank/DDBJ databases">
        <authorList>
            <person name="Sun Q."/>
            <person name="Mori K."/>
        </authorList>
    </citation>
    <scope>NUCLEOTIDE SEQUENCE [LARGE SCALE GENOMIC DNA]</scope>
    <source>
        <strain evidence="3 4">JCM 1342</strain>
    </source>
</reference>
<accession>A0ABV5SXX4</accession>
<keyword evidence="4" id="KW-1185">Reference proteome</keyword>
<feature type="signal peptide" evidence="2">
    <location>
        <begin position="1"/>
        <end position="34"/>
    </location>
</feature>
<evidence type="ECO:0000256" key="2">
    <source>
        <dbReference type="SAM" id="SignalP"/>
    </source>
</evidence>